<keyword evidence="6" id="KW-0963">Cytoplasm</keyword>
<dbReference type="HAMAP" id="MF_00147_B">
    <property type="entry name" value="TIM_B"/>
    <property type="match status" value="1"/>
</dbReference>
<dbReference type="GO" id="GO:0004807">
    <property type="term" value="F:triose-phosphate isomerase activity"/>
    <property type="evidence" value="ECO:0007669"/>
    <property type="project" value="UniProtKB-EC"/>
</dbReference>
<dbReference type="OrthoDB" id="6715177at2759"/>
<keyword evidence="8 11" id="KW-0413">Isomerase</keyword>
<dbReference type="SUPFAM" id="SSF51351">
    <property type="entry name" value="Triosephosphate isomerase (TIM)"/>
    <property type="match status" value="1"/>
</dbReference>
<comment type="pathway">
    <text evidence="2 11">Carbohydrate biosynthesis; gluconeogenesis.</text>
</comment>
<keyword evidence="12" id="KW-0732">Signal</keyword>
<comment type="function">
    <text evidence="10">Catalyzes the interconversion of glyceraldehyde 3-phosphate and dihydroxyacetone phosphate in the glycolytic and gluconeogenic pathways.</text>
</comment>
<organism evidence="13 14">
    <name type="scientific">Thalassiosira oceanica</name>
    <name type="common">Marine diatom</name>
    <dbReference type="NCBI Taxonomy" id="159749"/>
    <lineage>
        <taxon>Eukaryota</taxon>
        <taxon>Sar</taxon>
        <taxon>Stramenopiles</taxon>
        <taxon>Ochrophyta</taxon>
        <taxon>Bacillariophyta</taxon>
        <taxon>Coscinodiscophyceae</taxon>
        <taxon>Thalassiosirophycidae</taxon>
        <taxon>Thalassiosirales</taxon>
        <taxon>Thalassiosiraceae</taxon>
        <taxon>Thalassiosira</taxon>
    </lineage>
</organism>
<evidence type="ECO:0000256" key="4">
    <source>
        <dbReference type="ARBA" id="ARBA00011738"/>
    </source>
</evidence>
<dbReference type="Proteomes" id="UP000266841">
    <property type="component" value="Unassembled WGS sequence"/>
</dbReference>
<evidence type="ECO:0000313" key="13">
    <source>
        <dbReference type="EMBL" id="EJK45556.1"/>
    </source>
</evidence>
<dbReference type="GO" id="GO:0046166">
    <property type="term" value="P:glyceraldehyde-3-phosphate biosynthetic process"/>
    <property type="evidence" value="ECO:0007669"/>
    <property type="project" value="TreeGrafter"/>
</dbReference>
<evidence type="ECO:0000256" key="10">
    <source>
        <dbReference type="ARBA" id="ARBA00056661"/>
    </source>
</evidence>
<comment type="catalytic activity">
    <reaction evidence="9">
        <text>D-glyceraldehyde 3-phosphate = dihydroxyacetone phosphate</text>
        <dbReference type="Rhea" id="RHEA:18585"/>
        <dbReference type="ChEBI" id="CHEBI:57642"/>
        <dbReference type="ChEBI" id="CHEBI:59776"/>
        <dbReference type="EC" id="5.3.1.1"/>
    </reaction>
    <physiologicalReaction direction="left-to-right" evidence="9">
        <dbReference type="Rhea" id="RHEA:18586"/>
    </physiologicalReaction>
</comment>
<feature type="signal peptide" evidence="12">
    <location>
        <begin position="1"/>
        <end position="18"/>
    </location>
</feature>
<dbReference type="PROSITE" id="PS51440">
    <property type="entry name" value="TIM_2"/>
    <property type="match status" value="1"/>
</dbReference>
<feature type="chain" id="PRO_5003836789" description="Triosephosphate isomerase" evidence="12">
    <location>
        <begin position="19"/>
        <end position="313"/>
    </location>
</feature>
<dbReference type="UniPathway" id="UPA00138"/>
<evidence type="ECO:0000256" key="11">
    <source>
        <dbReference type="RuleBase" id="RU363013"/>
    </source>
</evidence>
<keyword evidence="14" id="KW-1185">Reference proteome</keyword>
<dbReference type="EC" id="5.3.1.1" evidence="11"/>
<comment type="caution">
    <text evidence="13">The sequence shown here is derived from an EMBL/GenBank/DDBJ whole genome shotgun (WGS) entry which is preliminary data.</text>
</comment>
<evidence type="ECO:0000256" key="2">
    <source>
        <dbReference type="ARBA" id="ARBA00004742"/>
    </source>
</evidence>
<dbReference type="CDD" id="cd00311">
    <property type="entry name" value="TIM"/>
    <property type="match status" value="1"/>
</dbReference>
<accession>K0R9F3</accession>
<dbReference type="UniPathway" id="UPA00109">
    <property type="reaction ID" value="UER00189"/>
</dbReference>
<dbReference type="FunFam" id="3.20.20.70:FF:000016">
    <property type="entry name" value="Triosephosphate isomerase"/>
    <property type="match status" value="1"/>
</dbReference>
<dbReference type="OMA" id="CHQDVSG"/>
<dbReference type="Pfam" id="PF00121">
    <property type="entry name" value="TIM"/>
    <property type="match status" value="1"/>
</dbReference>
<comment type="subunit">
    <text evidence="4">Homodimer.</text>
</comment>
<proteinExistence type="inferred from homology"/>
<keyword evidence="5 11" id="KW-0312">Gluconeogenesis</keyword>
<sequence>MKLQIVASLLSTAALVDAFSTSASIRASSTTSLYERKPFISGNWKLNPQSKDEAVALASGIAGSITESSPDAEVALFVPYVFIESAQSAVGGKLSIGAEGVCPQGNGAYTGAISAPMLNSIGVNWVLAGHSERREIFGETDEYINEQCLKIIDEGMSVMLCIGESLAEFEQDLAGSVCAVQLKKGLKGIKKEDLGRVAIAYEPVWAIGTGKVATPEIAQSVHETCRSIIAKIYDDEAAQDMRILYGGSVSPESVDDLMKQPDIDGALVGGASLDSDKFGRIINFQKRFMVTDGMQQLWDPRSASSSRTKCSGG</sequence>
<name>K0R9F3_THAOC</name>
<dbReference type="eggNOG" id="KOG1643">
    <property type="taxonomic scope" value="Eukaryota"/>
</dbReference>
<dbReference type="GO" id="GO:0005829">
    <property type="term" value="C:cytosol"/>
    <property type="evidence" value="ECO:0007669"/>
    <property type="project" value="TreeGrafter"/>
</dbReference>
<reference evidence="13 14" key="1">
    <citation type="journal article" date="2012" name="Genome Biol.">
        <title>Genome and low-iron response of an oceanic diatom adapted to chronic iron limitation.</title>
        <authorList>
            <person name="Lommer M."/>
            <person name="Specht M."/>
            <person name="Roy A.S."/>
            <person name="Kraemer L."/>
            <person name="Andreson R."/>
            <person name="Gutowska M.A."/>
            <person name="Wolf J."/>
            <person name="Bergner S.V."/>
            <person name="Schilhabel M.B."/>
            <person name="Klostermeier U.C."/>
            <person name="Beiko R.G."/>
            <person name="Rosenstiel P."/>
            <person name="Hippler M."/>
            <person name="Laroche J."/>
        </authorList>
    </citation>
    <scope>NUCLEOTIDE SEQUENCE [LARGE SCALE GENOMIC DNA]</scope>
    <source>
        <strain evidence="13 14">CCMP1005</strain>
    </source>
</reference>
<dbReference type="GO" id="GO:0019563">
    <property type="term" value="P:glycerol catabolic process"/>
    <property type="evidence" value="ECO:0007669"/>
    <property type="project" value="TreeGrafter"/>
</dbReference>
<evidence type="ECO:0000256" key="12">
    <source>
        <dbReference type="SAM" id="SignalP"/>
    </source>
</evidence>
<evidence type="ECO:0000256" key="3">
    <source>
        <dbReference type="ARBA" id="ARBA00007422"/>
    </source>
</evidence>
<dbReference type="InterPro" id="IPR013785">
    <property type="entry name" value="Aldolase_TIM"/>
</dbReference>
<comment type="pathway">
    <text evidence="1 11">Carbohydrate degradation; glycolysis; D-glyceraldehyde 3-phosphate from glycerone phosphate: step 1/1.</text>
</comment>
<gene>
    <name evidence="13" type="ORF">THAOC_35826</name>
</gene>
<evidence type="ECO:0000256" key="7">
    <source>
        <dbReference type="ARBA" id="ARBA00023152"/>
    </source>
</evidence>
<dbReference type="GO" id="GO:0006096">
    <property type="term" value="P:glycolytic process"/>
    <property type="evidence" value="ECO:0007669"/>
    <property type="project" value="UniProtKB-UniPathway"/>
</dbReference>
<dbReference type="InterPro" id="IPR035990">
    <property type="entry name" value="TIM_sf"/>
</dbReference>
<dbReference type="InterPro" id="IPR020861">
    <property type="entry name" value="Triosephosphate_isomerase_AS"/>
</dbReference>
<protein>
    <recommendedName>
        <fullName evidence="11">Triosephosphate isomerase</fullName>
        <ecNumber evidence="11">5.3.1.1</ecNumber>
    </recommendedName>
</protein>
<dbReference type="EMBL" id="AGNL01048426">
    <property type="protein sequence ID" value="EJK45556.1"/>
    <property type="molecule type" value="Genomic_DNA"/>
</dbReference>
<evidence type="ECO:0000256" key="8">
    <source>
        <dbReference type="ARBA" id="ARBA00023235"/>
    </source>
</evidence>
<evidence type="ECO:0000256" key="6">
    <source>
        <dbReference type="ARBA" id="ARBA00022490"/>
    </source>
</evidence>
<dbReference type="AlphaFoldDB" id="K0R9F3"/>
<evidence type="ECO:0000313" key="14">
    <source>
        <dbReference type="Proteomes" id="UP000266841"/>
    </source>
</evidence>
<dbReference type="GO" id="GO:0006094">
    <property type="term" value="P:gluconeogenesis"/>
    <property type="evidence" value="ECO:0007669"/>
    <property type="project" value="UniProtKB-UniPathway"/>
</dbReference>
<dbReference type="Gene3D" id="3.20.20.70">
    <property type="entry name" value="Aldolase class I"/>
    <property type="match status" value="1"/>
</dbReference>
<dbReference type="PANTHER" id="PTHR21139">
    <property type="entry name" value="TRIOSEPHOSPHATE ISOMERASE"/>
    <property type="match status" value="1"/>
</dbReference>
<dbReference type="InterPro" id="IPR022896">
    <property type="entry name" value="TrioseP_Isoase_bac/euk"/>
</dbReference>
<dbReference type="PANTHER" id="PTHR21139:SF42">
    <property type="entry name" value="TRIOSEPHOSPHATE ISOMERASE"/>
    <property type="match status" value="1"/>
</dbReference>
<dbReference type="NCBIfam" id="TIGR00419">
    <property type="entry name" value="tim"/>
    <property type="match status" value="1"/>
</dbReference>
<comment type="similarity">
    <text evidence="3 11">Belongs to the triosephosphate isomerase family.</text>
</comment>
<keyword evidence="7 11" id="KW-0324">Glycolysis</keyword>
<evidence type="ECO:0000256" key="9">
    <source>
        <dbReference type="ARBA" id="ARBA00052432"/>
    </source>
</evidence>
<dbReference type="InterPro" id="IPR000652">
    <property type="entry name" value="Triosephosphate_isomerase"/>
</dbReference>
<evidence type="ECO:0000256" key="1">
    <source>
        <dbReference type="ARBA" id="ARBA00004680"/>
    </source>
</evidence>
<evidence type="ECO:0000256" key="5">
    <source>
        <dbReference type="ARBA" id="ARBA00022432"/>
    </source>
</evidence>
<dbReference type="PROSITE" id="PS00171">
    <property type="entry name" value="TIM_1"/>
    <property type="match status" value="1"/>
</dbReference>